<protein>
    <submittedName>
        <fullName evidence="2">Uncharacterized protein</fullName>
    </submittedName>
</protein>
<feature type="transmembrane region" description="Helical" evidence="1">
    <location>
        <begin position="6"/>
        <end position="28"/>
    </location>
</feature>
<evidence type="ECO:0000256" key="1">
    <source>
        <dbReference type="SAM" id="Phobius"/>
    </source>
</evidence>
<keyword evidence="1" id="KW-0812">Transmembrane</keyword>
<dbReference type="AlphaFoldDB" id="A0A6I2L8K2"/>
<keyword evidence="1" id="KW-0472">Membrane</keyword>
<sequence length="108" mass="10974">MGPLYSFALILIVTVALGAAVFTTARVFHLTHPFLIALAFPVGAVVGGGVSVLLAALVIGVGPALNGQQALGYLAFLGFGALASGALFVWCCKCFLTFNSTGRAMRAG</sequence>
<evidence type="ECO:0000313" key="2">
    <source>
        <dbReference type="EMBL" id="MRW94575.1"/>
    </source>
</evidence>
<organism evidence="2 3">
    <name type="scientific">Duganella guangzhouensis</name>
    <dbReference type="NCBI Taxonomy" id="2666084"/>
    <lineage>
        <taxon>Bacteria</taxon>
        <taxon>Pseudomonadati</taxon>
        <taxon>Pseudomonadota</taxon>
        <taxon>Betaproteobacteria</taxon>
        <taxon>Burkholderiales</taxon>
        <taxon>Oxalobacteraceae</taxon>
        <taxon>Telluria group</taxon>
        <taxon>Duganella</taxon>
    </lineage>
</organism>
<feature type="transmembrane region" description="Helical" evidence="1">
    <location>
        <begin position="35"/>
        <end position="59"/>
    </location>
</feature>
<comment type="caution">
    <text evidence="2">The sequence shown here is derived from an EMBL/GenBank/DDBJ whole genome shotgun (WGS) entry which is preliminary data.</text>
</comment>
<accession>A0A6I2L8K2</accession>
<reference evidence="2 3" key="1">
    <citation type="submission" date="2019-11" db="EMBL/GenBank/DDBJ databases">
        <title>Novel species isolated from a subtropical stream in China.</title>
        <authorList>
            <person name="Lu H."/>
        </authorList>
    </citation>
    <scope>NUCLEOTIDE SEQUENCE [LARGE SCALE GENOMIC DNA]</scope>
    <source>
        <strain evidence="2 3">FT80W</strain>
    </source>
</reference>
<dbReference type="Proteomes" id="UP000433309">
    <property type="component" value="Unassembled WGS sequence"/>
</dbReference>
<evidence type="ECO:0000313" key="3">
    <source>
        <dbReference type="Proteomes" id="UP000433309"/>
    </source>
</evidence>
<dbReference type="RefSeq" id="WP_154383450.1">
    <property type="nucleotide sequence ID" value="NZ_WKJK01000031.1"/>
</dbReference>
<keyword evidence="1" id="KW-1133">Transmembrane helix</keyword>
<feature type="transmembrane region" description="Helical" evidence="1">
    <location>
        <begin position="71"/>
        <end position="96"/>
    </location>
</feature>
<dbReference type="EMBL" id="WKJK01000031">
    <property type="protein sequence ID" value="MRW94575.1"/>
    <property type="molecule type" value="Genomic_DNA"/>
</dbReference>
<gene>
    <name evidence="2" type="ORF">GJ699_31870</name>
</gene>
<keyword evidence="3" id="KW-1185">Reference proteome</keyword>
<name>A0A6I2L8K2_9BURK</name>
<proteinExistence type="predicted"/>